<dbReference type="SMART" id="SM00454">
    <property type="entry name" value="SAM"/>
    <property type="match status" value="1"/>
</dbReference>
<dbReference type="Pfam" id="PF00536">
    <property type="entry name" value="SAM_1"/>
    <property type="match status" value="1"/>
</dbReference>
<dbReference type="EMBL" id="JANEYG010000005">
    <property type="protein sequence ID" value="KAJ8922942.1"/>
    <property type="molecule type" value="Genomic_DNA"/>
</dbReference>
<name>A0AAV8W9S2_9CUCU</name>
<dbReference type="Gene3D" id="1.25.40.20">
    <property type="entry name" value="Ankyrin repeat-containing domain"/>
    <property type="match status" value="1"/>
</dbReference>
<evidence type="ECO:0000259" key="6">
    <source>
        <dbReference type="SMART" id="SM00454"/>
    </source>
</evidence>
<feature type="region of interest" description="Disordered" evidence="5">
    <location>
        <begin position="364"/>
        <end position="400"/>
    </location>
</feature>
<feature type="compositionally biased region" description="Acidic residues" evidence="5">
    <location>
        <begin position="382"/>
        <end position="395"/>
    </location>
</feature>
<keyword evidence="1" id="KW-0677">Repeat</keyword>
<sequence length="468" mass="51525">MSTNRFHKAAKDGLLEVLKEATKRDCNCRDEQGMTPTLYAAFHGNLDALRLLCGRGGDPDKADLFGNTALHLAAAQGHKHIVTFLVNFGANIYSTDVDGRTAQELAGINNRDDILRYIDGVHAKLEAQDKKKAKAMQEKAKKDAKKRIEEFQKKRAKLDHLNDKFERRKSRDYRPTMMETLRSRIIGGSMSNLAGAGVPERRNTYSAIINGGTITGGKGSMSSVQRKILASKSSRLTQADDDFKVSEIEDGKRSVSSLKGIRRDSEVLYGGTIENVANFTKRGRLDGIFNEAESVDNAPPPPSSGLTRSLSQPDFLQEMRKNGDGNLNQEPPSIFIRPGMGSIVIRKSITNSFGGFYANHSGHEESSIGSGESYGPRHTTDDELSDSTSSEEDDPNGPLERFLTAFGLGEYLPKFEEQKIDLDTLVILTENDLKSLNLPLGPYRKLVNAINERKAALENPGEVTDSML</sequence>
<proteinExistence type="predicted"/>
<dbReference type="Pfam" id="PF12796">
    <property type="entry name" value="Ank_2"/>
    <property type="match status" value="1"/>
</dbReference>
<dbReference type="InterPro" id="IPR050776">
    <property type="entry name" value="Ank_Repeat/CDKN_Inhibitor"/>
</dbReference>
<reference evidence="7 8" key="1">
    <citation type="journal article" date="2023" name="Insect Mol. Biol.">
        <title>Genome sequencing provides insights into the evolution of gene families encoding plant cell wall-degrading enzymes in longhorned beetles.</title>
        <authorList>
            <person name="Shin N.R."/>
            <person name="Okamura Y."/>
            <person name="Kirsch R."/>
            <person name="Pauchet Y."/>
        </authorList>
    </citation>
    <scope>NUCLEOTIDE SEQUENCE [LARGE SCALE GENOMIC DNA]</scope>
    <source>
        <strain evidence="7">EAD_L_NR</strain>
    </source>
</reference>
<organism evidence="7 8">
    <name type="scientific">Exocentrus adspersus</name>
    <dbReference type="NCBI Taxonomy" id="1586481"/>
    <lineage>
        <taxon>Eukaryota</taxon>
        <taxon>Metazoa</taxon>
        <taxon>Ecdysozoa</taxon>
        <taxon>Arthropoda</taxon>
        <taxon>Hexapoda</taxon>
        <taxon>Insecta</taxon>
        <taxon>Pterygota</taxon>
        <taxon>Neoptera</taxon>
        <taxon>Endopterygota</taxon>
        <taxon>Coleoptera</taxon>
        <taxon>Polyphaga</taxon>
        <taxon>Cucujiformia</taxon>
        <taxon>Chrysomeloidea</taxon>
        <taxon>Cerambycidae</taxon>
        <taxon>Lamiinae</taxon>
        <taxon>Acanthocinini</taxon>
        <taxon>Exocentrus</taxon>
    </lineage>
</organism>
<evidence type="ECO:0000256" key="5">
    <source>
        <dbReference type="SAM" id="MobiDB-lite"/>
    </source>
</evidence>
<dbReference type="InterPro" id="IPR002110">
    <property type="entry name" value="Ankyrin_rpt"/>
</dbReference>
<evidence type="ECO:0000313" key="7">
    <source>
        <dbReference type="EMBL" id="KAJ8922942.1"/>
    </source>
</evidence>
<evidence type="ECO:0000256" key="4">
    <source>
        <dbReference type="SAM" id="Coils"/>
    </source>
</evidence>
<dbReference type="AlphaFoldDB" id="A0AAV8W9S2"/>
<keyword evidence="8" id="KW-1185">Reference proteome</keyword>
<feature type="repeat" description="ANK" evidence="3">
    <location>
        <begin position="32"/>
        <end position="64"/>
    </location>
</feature>
<dbReference type="PROSITE" id="PS50297">
    <property type="entry name" value="ANK_REP_REGION"/>
    <property type="match status" value="2"/>
</dbReference>
<dbReference type="CDD" id="cd09517">
    <property type="entry name" value="SAM_USH1G_HARP"/>
    <property type="match status" value="1"/>
</dbReference>
<feature type="coiled-coil region" evidence="4">
    <location>
        <begin position="134"/>
        <end position="168"/>
    </location>
</feature>
<keyword evidence="2 3" id="KW-0040">ANK repeat</keyword>
<dbReference type="SUPFAM" id="SSF48403">
    <property type="entry name" value="Ankyrin repeat"/>
    <property type="match status" value="1"/>
</dbReference>
<keyword evidence="4" id="KW-0175">Coiled coil</keyword>
<dbReference type="Gene3D" id="1.10.150.50">
    <property type="entry name" value="Transcription Factor, Ets-1"/>
    <property type="match status" value="1"/>
</dbReference>
<dbReference type="SMART" id="SM00248">
    <property type="entry name" value="ANK"/>
    <property type="match status" value="4"/>
</dbReference>
<evidence type="ECO:0000256" key="3">
    <source>
        <dbReference type="PROSITE-ProRule" id="PRU00023"/>
    </source>
</evidence>
<dbReference type="PROSITE" id="PS50088">
    <property type="entry name" value="ANK_REPEAT"/>
    <property type="match status" value="2"/>
</dbReference>
<gene>
    <name evidence="7" type="ORF">NQ315_001487</name>
</gene>
<accession>A0AAV8W9S2</accession>
<dbReference type="InterPro" id="IPR013761">
    <property type="entry name" value="SAM/pointed_sf"/>
</dbReference>
<evidence type="ECO:0000256" key="2">
    <source>
        <dbReference type="ARBA" id="ARBA00023043"/>
    </source>
</evidence>
<dbReference type="PANTHER" id="PTHR24201">
    <property type="entry name" value="ANK_REP_REGION DOMAIN-CONTAINING PROTEIN"/>
    <property type="match status" value="1"/>
</dbReference>
<comment type="caution">
    <text evidence="7">The sequence shown here is derived from an EMBL/GenBank/DDBJ whole genome shotgun (WGS) entry which is preliminary data.</text>
</comment>
<dbReference type="SUPFAM" id="SSF47769">
    <property type="entry name" value="SAM/Pointed domain"/>
    <property type="match status" value="1"/>
</dbReference>
<feature type="repeat" description="ANK" evidence="3">
    <location>
        <begin position="65"/>
        <end position="97"/>
    </location>
</feature>
<evidence type="ECO:0000256" key="1">
    <source>
        <dbReference type="ARBA" id="ARBA00022737"/>
    </source>
</evidence>
<dbReference type="Proteomes" id="UP001159042">
    <property type="component" value="Unassembled WGS sequence"/>
</dbReference>
<feature type="domain" description="SAM" evidence="6">
    <location>
        <begin position="391"/>
        <end position="456"/>
    </location>
</feature>
<protein>
    <recommendedName>
        <fullName evidence="6">SAM domain-containing protein</fullName>
    </recommendedName>
</protein>
<dbReference type="InterPro" id="IPR001660">
    <property type="entry name" value="SAM"/>
</dbReference>
<dbReference type="InterPro" id="IPR036770">
    <property type="entry name" value="Ankyrin_rpt-contain_sf"/>
</dbReference>
<evidence type="ECO:0000313" key="8">
    <source>
        <dbReference type="Proteomes" id="UP001159042"/>
    </source>
</evidence>